<comment type="similarity">
    <text evidence="2">Belongs to the UPF0382 family.</text>
</comment>
<protein>
    <submittedName>
        <fullName evidence="7">DUF423 domain-containing protein</fullName>
    </submittedName>
</protein>
<evidence type="ECO:0000256" key="6">
    <source>
        <dbReference type="SAM" id="Phobius"/>
    </source>
</evidence>
<dbReference type="Proteomes" id="UP000595197">
    <property type="component" value="Chromosome"/>
</dbReference>
<evidence type="ECO:0000256" key="4">
    <source>
        <dbReference type="ARBA" id="ARBA00022989"/>
    </source>
</evidence>
<dbReference type="Pfam" id="PF04241">
    <property type="entry name" value="DUF423"/>
    <property type="match status" value="1"/>
</dbReference>
<dbReference type="EMBL" id="CP067420">
    <property type="protein sequence ID" value="QQP91438.1"/>
    <property type="molecule type" value="Genomic_DNA"/>
</dbReference>
<keyword evidence="4 6" id="KW-1133">Transmembrane helix</keyword>
<name>A0ABX7BAN5_9PROT</name>
<organism evidence="7 8">
    <name type="scientific">Skermanella cutis</name>
    <dbReference type="NCBI Taxonomy" id="2775420"/>
    <lineage>
        <taxon>Bacteria</taxon>
        <taxon>Pseudomonadati</taxon>
        <taxon>Pseudomonadota</taxon>
        <taxon>Alphaproteobacteria</taxon>
        <taxon>Rhodospirillales</taxon>
        <taxon>Azospirillaceae</taxon>
        <taxon>Skermanella</taxon>
    </lineage>
</organism>
<dbReference type="RefSeq" id="WP_201079365.1">
    <property type="nucleotide sequence ID" value="NZ_CP067420.1"/>
</dbReference>
<evidence type="ECO:0000256" key="1">
    <source>
        <dbReference type="ARBA" id="ARBA00004141"/>
    </source>
</evidence>
<sequence>MSQRITGLWLVLAALSGGIAVATGAYASHGLSDARSVELFRIAGQYQMWHALALGGVATLARFGAAGRAGWLLGVAGWCFLLGTLLFCGALYLLAVQGPSPLGAVAPVGGMAFMVGWLALAAVGVRWTMSGEGRGPGG</sequence>
<dbReference type="PANTHER" id="PTHR43461">
    <property type="entry name" value="TRANSMEMBRANE PROTEIN 256"/>
    <property type="match status" value="1"/>
</dbReference>
<evidence type="ECO:0000256" key="3">
    <source>
        <dbReference type="ARBA" id="ARBA00022692"/>
    </source>
</evidence>
<evidence type="ECO:0000313" key="8">
    <source>
        <dbReference type="Proteomes" id="UP000595197"/>
    </source>
</evidence>
<evidence type="ECO:0000313" key="7">
    <source>
        <dbReference type="EMBL" id="QQP91438.1"/>
    </source>
</evidence>
<reference evidence="7" key="1">
    <citation type="submission" date="2021-02" db="EMBL/GenBank/DDBJ databases">
        <title>Skermanella TT6 skin isolate.</title>
        <authorList>
            <person name="Lee K."/>
            <person name="Ganzorig M."/>
        </authorList>
    </citation>
    <scope>NUCLEOTIDE SEQUENCE</scope>
    <source>
        <strain evidence="7">TT6</strain>
    </source>
</reference>
<comment type="subcellular location">
    <subcellularLocation>
        <location evidence="1">Membrane</location>
        <topology evidence="1">Multi-pass membrane protein</topology>
    </subcellularLocation>
</comment>
<dbReference type="InterPro" id="IPR006696">
    <property type="entry name" value="DUF423"/>
</dbReference>
<proteinExistence type="inferred from homology"/>
<feature type="transmembrane region" description="Helical" evidence="6">
    <location>
        <begin position="48"/>
        <end position="65"/>
    </location>
</feature>
<evidence type="ECO:0000256" key="5">
    <source>
        <dbReference type="ARBA" id="ARBA00023136"/>
    </source>
</evidence>
<keyword evidence="3 6" id="KW-0812">Transmembrane</keyword>
<keyword evidence="8" id="KW-1185">Reference proteome</keyword>
<accession>A0ABX7BAN5</accession>
<keyword evidence="5 6" id="KW-0472">Membrane</keyword>
<feature type="transmembrane region" description="Helical" evidence="6">
    <location>
        <begin position="72"/>
        <end position="95"/>
    </location>
</feature>
<dbReference type="PANTHER" id="PTHR43461:SF1">
    <property type="entry name" value="TRANSMEMBRANE PROTEIN 256"/>
    <property type="match status" value="1"/>
</dbReference>
<evidence type="ECO:0000256" key="2">
    <source>
        <dbReference type="ARBA" id="ARBA00009694"/>
    </source>
</evidence>
<feature type="transmembrane region" description="Helical" evidence="6">
    <location>
        <begin position="101"/>
        <end position="125"/>
    </location>
</feature>
<gene>
    <name evidence="7" type="ORF">IGS68_09630</name>
</gene>